<dbReference type="Gene3D" id="1.20.1290.10">
    <property type="entry name" value="AhpD-like"/>
    <property type="match status" value="1"/>
</dbReference>
<dbReference type="InterPro" id="IPR004675">
    <property type="entry name" value="AhpD_core"/>
</dbReference>
<dbReference type="PANTHER" id="PTHR34846:SF5">
    <property type="entry name" value="CARBOXYMUCONOLACTONE DECARBOXYLASE-LIKE DOMAIN-CONTAINING PROTEIN"/>
    <property type="match status" value="1"/>
</dbReference>
<evidence type="ECO:0000313" key="3">
    <source>
        <dbReference type="Proteomes" id="UP001596548"/>
    </source>
</evidence>
<dbReference type="SUPFAM" id="SSF69118">
    <property type="entry name" value="AhpD-like"/>
    <property type="match status" value="1"/>
</dbReference>
<proteinExistence type="predicted"/>
<comment type="caution">
    <text evidence="2">The sequence shown here is derived from an EMBL/GenBank/DDBJ whole genome shotgun (WGS) entry which is preliminary data.</text>
</comment>
<dbReference type="Proteomes" id="UP001596548">
    <property type="component" value="Unassembled WGS sequence"/>
</dbReference>
<dbReference type="NCBIfam" id="TIGR00778">
    <property type="entry name" value="ahpD_dom"/>
    <property type="match status" value="1"/>
</dbReference>
<keyword evidence="3" id="KW-1185">Reference proteome</keyword>
<feature type="domain" description="Carboxymuconolactone decarboxylase-like" evidence="1">
    <location>
        <begin position="39"/>
        <end position="121"/>
    </location>
</feature>
<dbReference type="EMBL" id="JBHTBJ010000025">
    <property type="protein sequence ID" value="MFC7277746.1"/>
    <property type="molecule type" value="Genomic_DNA"/>
</dbReference>
<dbReference type="RefSeq" id="WP_378973736.1">
    <property type="nucleotide sequence ID" value="NZ_JBHTBJ010000025.1"/>
</dbReference>
<gene>
    <name evidence="2" type="ORF">ACFQS1_27480</name>
</gene>
<dbReference type="InterPro" id="IPR029032">
    <property type="entry name" value="AhpD-like"/>
</dbReference>
<protein>
    <submittedName>
        <fullName evidence="2">Carboxymuconolactone decarboxylase family protein</fullName>
    </submittedName>
</protein>
<dbReference type="PANTHER" id="PTHR34846">
    <property type="entry name" value="4-CARBOXYMUCONOLACTONE DECARBOXYLASE FAMILY PROTEIN (AFU_ORTHOLOGUE AFUA_6G11590)"/>
    <property type="match status" value="1"/>
</dbReference>
<dbReference type="Pfam" id="PF02627">
    <property type="entry name" value="CMD"/>
    <property type="match status" value="1"/>
</dbReference>
<organism evidence="2 3">
    <name type="scientific">Paractinoplanes rhizophilus</name>
    <dbReference type="NCBI Taxonomy" id="1416877"/>
    <lineage>
        <taxon>Bacteria</taxon>
        <taxon>Bacillati</taxon>
        <taxon>Actinomycetota</taxon>
        <taxon>Actinomycetes</taxon>
        <taxon>Micromonosporales</taxon>
        <taxon>Micromonosporaceae</taxon>
        <taxon>Paractinoplanes</taxon>
    </lineage>
</organism>
<evidence type="ECO:0000313" key="2">
    <source>
        <dbReference type="EMBL" id="MFC7277746.1"/>
    </source>
</evidence>
<dbReference type="InterPro" id="IPR003779">
    <property type="entry name" value="CMD-like"/>
</dbReference>
<evidence type="ECO:0000259" key="1">
    <source>
        <dbReference type="Pfam" id="PF02627"/>
    </source>
</evidence>
<reference evidence="3" key="1">
    <citation type="journal article" date="2019" name="Int. J. Syst. Evol. Microbiol.">
        <title>The Global Catalogue of Microorganisms (GCM) 10K type strain sequencing project: providing services to taxonomists for standard genome sequencing and annotation.</title>
        <authorList>
            <consortium name="The Broad Institute Genomics Platform"/>
            <consortium name="The Broad Institute Genome Sequencing Center for Infectious Disease"/>
            <person name="Wu L."/>
            <person name="Ma J."/>
        </authorList>
    </citation>
    <scope>NUCLEOTIDE SEQUENCE [LARGE SCALE GENOMIC DNA]</scope>
    <source>
        <strain evidence="3">XZYJT-10</strain>
    </source>
</reference>
<name>A0ABW2HY68_9ACTN</name>
<sequence length="185" mass="20212">MYFTPVPVDEIGEPLRSKVRAIDELGGDSGFHRFAAHAPEIAEFYWGHFYRDVFFAGRLPVRLKELVRLRLAGLNGCPFCQAGDTASAKKHGISQEEIDAVFALRDDGFTPAERAALEAATRMANVEPYDLLTEQNKAALATHFDQAELVELTMVMAVLTGMGRMLAVAGFIERSCPVPAPAAEA</sequence>
<accession>A0ABW2HY68</accession>